<feature type="compositionally biased region" description="Polar residues" evidence="1">
    <location>
        <begin position="401"/>
        <end position="427"/>
    </location>
</feature>
<feature type="region of interest" description="Disordered" evidence="1">
    <location>
        <begin position="577"/>
        <end position="603"/>
    </location>
</feature>
<protein>
    <submittedName>
        <fullName evidence="2">Uncharacterized protein</fullName>
    </submittedName>
</protein>
<feature type="compositionally biased region" description="Acidic residues" evidence="1">
    <location>
        <begin position="106"/>
        <end position="115"/>
    </location>
</feature>
<feature type="compositionally biased region" description="Acidic residues" evidence="1">
    <location>
        <begin position="228"/>
        <end position="243"/>
    </location>
</feature>
<feature type="compositionally biased region" description="Polar residues" evidence="1">
    <location>
        <begin position="775"/>
        <end position="786"/>
    </location>
</feature>
<name>A0A9W8HTZ4_9FUNG</name>
<feature type="region of interest" description="Disordered" evidence="1">
    <location>
        <begin position="63"/>
        <end position="272"/>
    </location>
</feature>
<feature type="compositionally biased region" description="Basic and acidic residues" evidence="1">
    <location>
        <begin position="585"/>
        <end position="594"/>
    </location>
</feature>
<dbReference type="AlphaFoldDB" id="A0A9W8HTZ4"/>
<dbReference type="OrthoDB" id="2123378at2759"/>
<keyword evidence="3" id="KW-1185">Reference proteome</keyword>
<proteinExistence type="predicted"/>
<reference evidence="2" key="1">
    <citation type="submission" date="2022-07" db="EMBL/GenBank/DDBJ databases">
        <title>Phylogenomic reconstructions and comparative analyses of Kickxellomycotina fungi.</title>
        <authorList>
            <person name="Reynolds N.K."/>
            <person name="Stajich J.E."/>
            <person name="Barry K."/>
            <person name="Grigoriev I.V."/>
            <person name="Crous P."/>
            <person name="Smith M.E."/>
        </authorList>
    </citation>
    <scope>NUCLEOTIDE SEQUENCE</scope>
    <source>
        <strain evidence="2">NRRL 1565</strain>
    </source>
</reference>
<dbReference type="Proteomes" id="UP001140094">
    <property type="component" value="Unassembled WGS sequence"/>
</dbReference>
<feature type="non-terminal residue" evidence="2">
    <location>
        <position position="923"/>
    </location>
</feature>
<feature type="compositionally biased region" description="Basic and acidic residues" evidence="1">
    <location>
        <begin position="523"/>
        <end position="540"/>
    </location>
</feature>
<feature type="compositionally biased region" description="Acidic residues" evidence="1">
    <location>
        <begin position="444"/>
        <end position="459"/>
    </location>
</feature>
<feature type="compositionally biased region" description="Low complexity" evidence="1">
    <location>
        <begin position="789"/>
        <end position="803"/>
    </location>
</feature>
<feature type="compositionally biased region" description="Low complexity" evidence="1">
    <location>
        <begin position="362"/>
        <end position="399"/>
    </location>
</feature>
<sequence length="923" mass="95821">MEQFGEAPTAAADHQLHGSAMAVPNGSQVHFTDSEPEHKSQAHTSPAHFAESELGLTSLDHFSDEEEEELAYVRRGGGGQPQHQSLGGKLDADDDNLERDSASDEFSAEASDDEQASVVSSSDRCSLGLGAGIGGGGVRNAAMRSSEGLELRKRALDSSARPSSRASNASADSETPPTTANSMSNTASVGSYHTANGALSDGVASPQPDSGRSDGTVRISVDPRAFSDDEIDDIFSDADDDVVQLEPSFVRSGAGLSQGDRRSPEGTQARGAGAQAAASMQSLSNAMARAALGERPTVEAFPVMIHHSDAARAPLDAAKPVSLSKGSGVSRAGSPFMLRDSLYEMIMGRSVSRLSMASIGSANSNALSNSSTVAAPKDQQPATTAVQPASPTSPTSAISHVSPTSTSFDDSTASPSQTIASSPSNEASFGAAAKASVPQVPEPVPEDPEAGDASSDDSNSDAADHDEGFDGRSPSPVSASRPTAASLFAPPDESTDAVPDTWQDAAENVVADTWADDAEEAVVDTHSREPIDQLTAKDIEPLDVGPIAAEPTTDGTFRVGRIGRRQGRATVEQMVEEPAAVPTLDSERSLEELPPKTPEMPPYEEALLPLDAPLTREKRDQYLQTLISRNTMRGASPSKRAAHGAMLQALRSSSPAPPTVRGDLSDNAESERSGDEARPASPAPQRVPSTLRHASKRSEGAIDFARSPSALGSREHMWDSDSAPRPLSSLHMREALAASGASINGRMRSNSVANVQPPPPQQPRASPAARKVSPSLATLKTRNLVSNLPARASPSAPMDASPSRAWLGEGRVRAMSTPVDAQPPALNLPMPADPSPSLHSTSSARIGRVAALSQNFEKQSAAVPPRISIPSRAAGSVRDLAEKAALGVTSAPLSNMASATRRPPTRSNSLSSSHSAGGHGQVT</sequence>
<organism evidence="2 3">
    <name type="scientific">Coemansia guatemalensis</name>
    <dbReference type="NCBI Taxonomy" id="2761395"/>
    <lineage>
        <taxon>Eukaryota</taxon>
        <taxon>Fungi</taxon>
        <taxon>Fungi incertae sedis</taxon>
        <taxon>Zoopagomycota</taxon>
        <taxon>Kickxellomycotina</taxon>
        <taxon>Kickxellomycetes</taxon>
        <taxon>Kickxellales</taxon>
        <taxon>Kickxellaceae</taxon>
        <taxon>Coemansia</taxon>
    </lineage>
</organism>
<feature type="region of interest" description="Disordered" evidence="1">
    <location>
        <begin position="1"/>
        <end position="51"/>
    </location>
</feature>
<evidence type="ECO:0000313" key="2">
    <source>
        <dbReference type="EMBL" id="KAJ2796297.1"/>
    </source>
</evidence>
<feature type="compositionally biased region" description="Basic and acidic residues" evidence="1">
    <location>
        <begin position="669"/>
        <end position="678"/>
    </location>
</feature>
<feature type="compositionally biased region" description="Gly residues" evidence="1">
    <location>
        <begin position="129"/>
        <end position="138"/>
    </location>
</feature>
<feature type="compositionally biased region" description="Polar residues" evidence="1">
    <location>
        <begin position="175"/>
        <end position="194"/>
    </location>
</feature>
<gene>
    <name evidence="2" type="ORF">H4R20_005579</name>
</gene>
<feature type="region of interest" description="Disordered" evidence="1">
    <location>
        <begin position="625"/>
        <end position="803"/>
    </location>
</feature>
<feature type="compositionally biased region" description="Low complexity" evidence="1">
    <location>
        <begin position="157"/>
        <end position="173"/>
    </location>
</feature>
<feature type="region of interest" description="Disordered" evidence="1">
    <location>
        <begin position="887"/>
        <end position="923"/>
    </location>
</feature>
<comment type="caution">
    <text evidence="2">The sequence shown here is derived from an EMBL/GenBank/DDBJ whole genome shotgun (WGS) entry which is preliminary data.</text>
</comment>
<feature type="compositionally biased region" description="Basic and acidic residues" evidence="1">
    <location>
        <begin position="147"/>
        <end position="156"/>
    </location>
</feature>
<evidence type="ECO:0000313" key="3">
    <source>
        <dbReference type="Proteomes" id="UP001140094"/>
    </source>
</evidence>
<accession>A0A9W8HTZ4</accession>
<evidence type="ECO:0000256" key="1">
    <source>
        <dbReference type="SAM" id="MobiDB-lite"/>
    </source>
</evidence>
<feature type="region of interest" description="Disordered" evidence="1">
    <location>
        <begin position="362"/>
        <end position="556"/>
    </location>
</feature>
<dbReference type="EMBL" id="JANBUO010001941">
    <property type="protein sequence ID" value="KAJ2796297.1"/>
    <property type="molecule type" value="Genomic_DNA"/>
</dbReference>